<gene>
    <name evidence="1" type="ORF">KS419_03930</name>
</gene>
<dbReference type="Proteomes" id="UP000784880">
    <property type="component" value="Unassembled WGS sequence"/>
</dbReference>
<evidence type="ECO:0000313" key="2">
    <source>
        <dbReference type="Proteomes" id="UP000784880"/>
    </source>
</evidence>
<keyword evidence="2" id="KW-1185">Reference proteome</keyword>
<protein>
    <submittedName>
        <fullName evidence="1">Uncharacterized protein</fullName>
    </submittedName>
</protein>
<dbReference type="EMBL" id="JAHQCS010000054">
    <property type="protein sequence ID" value="MBU9710890.1"/>
    <property type="molecule type" value="Genomic_DNA"/>
</dbReference>
<name>A0ABS6JB72_9BACI</name>
<organism evidence="1 2">
    <name type="scientific">Evansella tamaricis</name>
    <dbReference type="NCBI Taxonomy" id="2069301"/>
    <lineage>
        <taxon>Bacteria</taxon>
        <taxon>Bacillati</taxon>
        <taxon>Bacillota</taxon>
        <taxon>Bacilli</taxon>
        <taxon>Bacillales</taxon>
        <taxon>Bacillaceae</taxon>
        <taxon>Evansella</taxon>
    </lineage>
</organism>
<comment type="caution">
    <text evidence="1">The sequence shown here is derived from an EMBL/GenBank/DDBJ whole genome shotgun (WGS) entry which is preliminary data.</text>
</comment>
<reference evidence="1 2" key="1">
    <citation type="submission" date="2021-06" db="EMBL/GenBank/DDBJ databases">
        <title>Bacillus sp. RD4P76, an endophyte from a halophyte.</title>
        <authorList>
            <person name="Sun J.-Q."/>
        </authorList>
    </citation>
    <scope>NUCLEOTIDE SEQUENCE [LARGE SCALE GENOMIC DNA]</scope>
    <source>
        <strain evidence="1 2">CGMCC 1.15917</strain>
    </source>
</reference>
<dbReference type="RefSeq" id="WP_217064781.1">
    <property type="nucleotide sequence ID" value="NZ_JAHQCS010000054.1"/>
</dbReference>
<sequence>MKDKGESNPLPLLHVYPHYTPSEEVVLVGNRKALNRLKKAIEEALVAGEVQSENVSTSIIESYNIRIIANEESYDAPFWGSLKLPFAELEDTDPNLLDQYDLLAYKIVDSETLKEMEPEIENDRKKSIELTILLKGACQRNAD</sequence>
<evidence type="ECO:0000313" key="1">
    <source>
        <dbReference type="EMBL" id="MBU9710890.1"/>
    </source>
</evidence>
<proteinExistence type="predicted"/>
<accession>A0ABS6JB72</accession>